<dbReference type="UniPathway" id="UPA00148"/>
<dbReference type="AlphaFoldDB" id="A0A350P717"/>
<keyword evidence="8 9" id="KW-0472">Membrane</keyword>
<comment type="subcellular location">
    <subcellularLocation>
        <location evidence="1">Cell membrane</location>
        <topology evidence="1">Multi-pass membrane protein</topology>
    </subcellularLocation>
</comment>
<evidence type="ECO:0000256" key="6">
    <source>
        <dbReference type="ARBA" id="ARBA00022692"/>
    </source>
</evidence>
<evidence type="ECO:0000313" key="10">
    <source>
        <dbReference type="EMBL" id="HAW77084.1"/>
    </source>
</evidence>
<evidence type="ECO:0000313" key="13">
    <source>
        <dbReference type="Proteomes" id="UP000264779"/>
    </source>
</evidence>
<name>A0A350P717_9ALTE</name>
<evidence type="ECO:0000256" key="7">
    <source>
        <dbReference type="ARBA" id="ARBA00022989"/>
    </source>
</evidence>
<evidence type="ECO:0000313" key="11">
    <source>
        <dbReference type="EMBL" id="HBU50179.1"/>
    </source>
</evidence>
<comment type="caution">
    <text evidence="10">The sequence shown here is derived from an EMBL/GenBank/DDBJ whole genome shotgun (WGS) entry which is preliminary data.</text>
</comment>
<evidence type="ECO:0000256" key="1">
    <source>
        <dbReference type="ARBA" id="ARBA00004651"/>
    </source>
</evidence>
<feature type="transmembrane region" description="Helical" evidence="9">
    <location>
        <begin position="12"/>
        <end position="30"/>
    </location>
</feature>
<accession>A0A350P717</accession>
<keyword evidence="6 9" id="KW-0812">Transmembrane</keyword>
<dbReference type="PANTHER" id="PTHR34308">
    <property type="entry name" value="COBALAMIN BIOSYNTHESIS PROTEIN CBIB"/>
    <property type="match status" value="1"/>
</dbReference>
<proteinExistence type="inferred from homology"/>
<evidence type="ECO:0000256" key="9">
    <source>
        <dbReference type="SAM" id="Phobius"/>
    </source>
</evidence>
<dbReference type="PANTHER" id="PTHR34308:SF1">
    <property type="entry name" value="COBALAMIN BIOSYNTHESIS PROTEIN CBIB"/>
    <property type="match status" value="1"/>
</dbReference>
<protein>
    <submittedName>
        <fullName evidence="10">Adenosylcobinamide-phosphate synthase</fullName>
    </submittedName>
</protein>
<dbReference type="GO" id="GO:0005886">
    <property type="term" value="C:plasma membrane"/>
    <property type="evidence" value="ECO:0007669"/>
    <property type="project" value="UniProtKB-SubCell"/>
</dbReference>
<evidence type="ECO:0000256" key="3">
    <source>
        <dbReference type="ARBA" id="ARBA00006263"/>
    </source>
</evidence>
<evidence type="ECO:0000256" key="4">
    <source>
        <dbReference type="ARBA" id="ARBA00022475"/>
    </source>
</evidence>
<evidence type="ECO:0000256" key="8">
    <source>
        <dbReference type="ARBA" id="ARBA00023136"/>
    </source>
</evidence>
<evidence type="ECO:0000313" key="12">
    <source>
        <dbReference type="Proteomes" id="UP000263517"/>
    </source>
</evidence>
<gene>
    <name evidence="10" type="ORF">DCW74_15275</name>
    <name evidence="11" type="ORF">DEB45_02865</name>
</gene>
<dbReference type="EMBL" id="DONK01000045">
    <property type="protein sequence ID" value="HBU50179.1"/>
    <property type="molecule type" value="Genomic_DNA"/>
</dbReference>
<feature type="transmembrane region" description="Helical" evidence="9">
    <location>
        <begin position="206"/>
        <end position="225"/>
    </location>
</feature>
<dbReference type="InterPro" id="IPR004485">
    <property type="entry name" value="Cobalamin_biosynth_CobD/CbiB"/>
</dbReference>
<dbReference type="STRING" id="589873.EP12_15550"/>
<keyword evidence="7 9" id="KW-1133">Transmembrane helix</keyword>
<sequence length="322" mass="36013">MDALLTDSAYQSILVLWLAVLVDALWRWPLSSHPLTLMRYLVKQMGARVLPGKEYPPKQHYISGSLAAVVLLGPLIVCLGMLVYMAEYPVFFEVVIMMTVLDFGYQRKQFGKVLTVVGKNKKVLTREILSTIVARDCARLSDVGVAKAAIESLWLKFLYLYCGVIFYFVLAGPVAALTYRLLLLTSWQWHYRHPAMKHFAKPIRKLVQLLVIPPATCGALMTLLTSHPLKGLTAFRQSPAKDKTSLLLALFGGVNNLQLGGPAIYHEKKYRFPRVGSQRQVTHSDMVRAKRTIFSGMCVMVALASLTLLLIAVNLQSKAHLL</sequence>
<feature type="transmembrane region" description="Helical" evidence="9">
    <location>
        <begin position="293"/>
        <end position="315"/>
    </location>
</feature>
<dbReference type="GO" id="GO:0009236">
    <property type="term" value="P:cobalamin biosynthetic process"/>
    <property type="evidence" value="ECO:0007669"/>
    <property type="project" value="UniProtKB-UniPathway"/>
</dbReference>
<dbReference type="Proteomes" id="UP000263517">
    <property type="component" value="Unassembled WGS sequence"/>
</dbReference>
<dbReference type="RefSeq" id="WP_196898493.1">
    <property type="nucleotide sequence ID" value="NZ_CALBIY010000075.1"/>
</dbReference>
<dbReference type="Pfam" id="PF03186">
    <property type="entry name" value="CobD_Cbib"/>
    <property type="match status" value="1"/>
</dbReference>
<feature type="transmembrane region" description="Helical" evidence="9">
    <location>
        <begin position="61"/>
        <end position="82"/>
    </location>
</feature>
<keyword evidence="5" id="KW-0169">Cobalamin biosynthesis</keyword>
<dbReference type="EMBL" id="DNAN01000535">
    <property type="protein sequence ID" value="HAW77084.1"/>
    <property type="molecule type" value="Genomic_DNA"/>
</dbReference>
<feature type="transmembrane region" description="Helical" evidence="9">
    <location>
        <begin position="157"/>
        <end position="182"/>
    </location>
</feature>
<keyword evidence="4" id="KW-1003">Cell membrane</keyword>
<reference evidence="12 13" key="1">
    <citation type="journal article" date="2018" name="Nat. Biotechnol.">
        <title>A standardized bacterial taxonomy based on genome phylogeny substantially revises the tree of life.</title>
        <authorList>
            <person name="Parks D.H."/>
            <person name="Chuvochina M."/>
            <person name="Waite D.W."/>
            <person name="Rinke C."/>
            <person name="Skarshewski A."/>
            <person name="Chaumeil P.A."/>
            <person name="Hugenholtz P."/>
        </authorList>
    </citation>
    <scope>NUCLEOTIDE SEQUENCE [LARGE SCALE GENOMIC DNA]</scope>
    <source>
        <strain evidence="11">UBA11621</strain>
        <strain evidence="10">UBA11978</strain>
    </source>
</reference>
<dbReference type="Proteomes" id="UP000264779">
    <property type="component" value="Unassembled WGS sequence"/>
</dbReference>
<organism evidence="10 12">
    <name type="scientific">Alteromonas australica</name>
    <dbReference type="NCBI Taxonomy" id="589873"/>
    <lineage>
        <taxon>Bacteria</taxon>
        <taxon>Pseudomonadati</taxon>
        <taxon>Pseudomonadota</taxon>
        <taxon>Gammaproteobacteria</taxon>
        <taxon>Alteromonadales</taxon>
        <taxon>Alteromonadaceae</taxon>
        <taxon>Alteromonas/Salinimonas group</taxon>
        <taxon>Alteromonas</taxon>
    </lineage>
</organism>
<comment type="similarity">
    <text evidence="3">Belongs to the CobD/CbiB family.</text>
</comment>
<comment type="pathway">
    <text evidence="2">Cofactor biosynthesis; adenosylcobalamin biosynthesis.</text>
</comment>
<evidence type="ECO:0000256" key="2">
    <source>
        <dbReference type="ARBA" id="ARBA00004953"/>
    </source>
</evidence>
<evidence type="ECO:0000256" key="5">
    <source>
        <dbReference type="ARBA" id="ARBA00022573"/>
    </source>
</evidence>
<dbReference type="GO" id="GO:0048472">
    <property type="term" value="F:threonine-phosphate decarboxylase activity"/>
    <property type="evidence" value="ECO:0007669"/>
    <property type="project" value="InterPro"/>
</dbReference>